<accession>C7GC42</accession>
<dbReference type="Proteomes" id="UP000294398">
    <property type="component" value="Chromosome"/>
</dbReference>
<name>C7GC42_9FIRM</name>
<evidence type="ECO:0000313" key="3">
    <source>
        <dbReference type="Proteomes" id="UP000004828"/>
    </source>
</evidence>
<protein>
    <submittedName>
        <fullName evidence="1">Uncharacterized protein</fullName>
    </submittedName>
</protein>
<dbReference type="AlphaFoldDB" id="C7GC42"/>
<evidence type="ECO:0000313" key="2">
    <source>
        <dbReference type="EMBL" id="VCV22406.1"/>
    </source>
</evidence>
<proteinExistence type="predicted"/>
<evidence type="ECO:0000313" key="4">
    <source>
        <dbReference type="Proteomes" id="UP000294398"/>
    </source>
</evidence>
<keyword evidence="4" id="KW-1185">Reference proteome</keyword>
<dbReference type="EMBL" id="LR027880">
    <property type="protein sequence ID" value="VCV22406.1"/>
    <property type="molecule type" value="Genomic_DNA"/>
</dbReference>
<sequence>MEYRRVIQEFPNGTNINLIPILTPEEEKARHQRLNDAAVELLLAQERAHKEKQMKTAT</sequence>
<dbReference type="HOGENOM" id="CLU_2976496_0_0_9"/>
<dbReference type="RefSeq" id="WP_006857561.1">
    <property type="nucleotide sequence ID" value="NZ_GG692725.1"/>
</dbReference>
<evidence type="ECO:0000313" key="1">
    <source>
        <dbReference type="EMBL" id="EEV00686.1"/>
    </source>
</evidence>
<organism evidence="1 3">
    <name type="scientific">Roseburia intestinalis L1-82</name>
    <dbReference type="NCBI Taxonomy" id="536231"/>
    <lineage>
        <taxon>Bacteria</taxon>
        <taxon>Bacillati</taxon>
        <taxon>Bacillota</taxon>
        <taxon>Clostridia</taxon>
        <taxon>Lachnospirales</taxon>
        <taxon>Lachnospiraceae</taxon>
        <taxon>Roseburia</taxon>
    </lineage>
</organism>
<reference evidence="2 4" key="2">
    <citation type="submission" date="2018-09" db="EMBL/GenBank/DDBJ databases">
        <authorList>
            <person name="Petit M.-A."/>
            <person name="Lossouarn J."/>
        </authorList>
    </citation>
    <scope>NUCLEOTIDE SEQUENCE [LARGE SCALE GENOMIC DNA]</scope>
    <source>
        <strain evidence="2 4">L1-82</strain>
    </source>
</reference>
<dbReference type="GeneID" id="61435421"/>
<dbReference type="EMBL" id="ABYJ02000109">
    <property type="protein sequence ID" value="EEV00686.1"/>
    <property type="molecule type" value="Genomic_DNA"/>
</dbReference>
<gene>
    <name evidence="2" type="ORF">RIL182_02285</name>
    <name evidence="1" type="ORF">ROSINTL182_07477</name>
</gene>
<dbReference type="Proteomes" id="UP000004828">
    <property type="component" value="Unassembled WGS sequence"/>
</dbReference>
<reference evidence="1 3" key="1">
    <citation type="submission" date="2009-08" db="EMBL/GenBank/DDBJ databases">
        <authorList>
            <person name="Weinstock G."/>
            <person name="Sodergren E."/>
            <person name="Clifton S."/>
            <person name="Fulton L."/>
            <person name="Fulton B."/>
            <person name="Courtney L."/>
            <person name="Fronick C."/>
            <person name="Harrison M."/>
            <person name="Strong C."/>
            <person name="Farmer C."/>
            <person name="Delahaunty K."/>
            <person name="Markovic C."/>
            <person name="Hall O."/>
            <person name="Minx P."/>
            <person name="Tomlinson C."/>
            <person name="Mitreva M."/>
            <person name="Nelson J."/>
            <person name="Hou S."/>
            <person name="Wollam A."/>
            <person name="Pepin K.H."/>
            <person name="Johnson M."/>
            <person name="Bhonagiri V."/>
            <person name="Nash W.E."/>
            <person name="Warren W."/>
            <person name="Chinwalla A."/>
            <person name="Mardis E.R."/>
            <person name="Wilson R.K."/>
        </authorList>
    </citation>
    <scope>NUCLEOTIDE SEQUENCE [LARGE SCALE GENOMIC DNA]</scope>
    <source>
        <strain evidence="1 3">L1-82</strain>
    </source>
</reference>